<evidence type="ECO:0000256" key="3">
    <source>
        <dbReference type="ARBA" id="ARBA00022827"/>
    </source>
</evidence>
<dbReference type="GO" id="GO:0016491">
    <property type="term" value="F:oxidoreductase activity"/>
    <property type="evidence" value="ECO:0007669"/>
    <property type="project" value="UniProtKB-KW"/>
</dbReference>
<protein>
    <submittedName>
        <fullName evidence="6">Succinate dehydrogenase/fumarate reductase, flavoprotein subunit</fullName>
    </submittedName>
</protein>
<reference evidence="7" key="1">
    <citation type="submission" date="2016-12" db="EMBL/GenBank/DDBJ databases">
        <authorList>
            <person name="Varghese N."/>
            <person name="Submissions S."/>
        </authorList>
    </citation>
    <scope>NUCLEOTIDE SEQUENCE [LARGE SCALE GENOMIC DNA]</scope>
    <source>
        <strain evidence="7">DSM 11032</strain>
    </source>
</reference>
<dbReference type="InterPro" id="IPR036188">
    <property type="entry name" value="FAD/NAD-bd_sf"/>
</dbReference>
<evidence type="ECO:0000313" key="6">
    <source>
        <dbReference type="EMBL" id="SHN62782.1"/>
    </source>
</evidence>
<evidence type="ECO:0000256" key="4">
    <source>
        <dbReference type="ARBA" id="ARBA00023002"/>
    </source>
</evidence>
<evidence type="ECO:0000256" key="2">
    <source>
        <dbReference type="ARBA" id="ARBA00022630"/>
    </source>
</evidence>
<feature type="domain" description="FAD-dependent oxidoreductase 2 FAD-binding" evidence="5">
    <location>
        <begin position="8"/>
        <end position="523"/>
    </location>
</feature>
<evidence type="ECO:0000259" key="5">
    <source>
        <dbReference type="Pfam" id="PF00890"/>
    </source>
</evidence>
<organism evidence="6 7">
    <name type="scientific">Erythrobacter sanguineus</name>
    <dbReference type="NCBI Taxonomy" id="198312"/>
    <lineage>
        <taxon>Bacteria</taxon>
        <taxon>Pseudomonadati</taxon>
        <taxon>Pseudomonadota</taxon>
        <taxon>Alphaproteobacteria</taxon>
        <taxon>Sphingomonadales</taxon>
        <taxon>Erythrobacteraceae</taxon>
        <taxon>Erythrobacter/Porphyrobacter group</taxon>
        <taxon>Erythrobacter</taxon>
    </lineage>
</organism>
<dbReference type="Proteomes" id="UP000184391">
    <property type="component" value="Unassembled WGS sequence"/>
</dbReference>
<dbReference type="STRING" id="198312.SAMN02745193_02497"/>
<dbReference type="SUPFAM" id="SSF56425">
    <property type="entry name" value="Succinate dehydrogenase/fumarate reductase flavoprotein, catalytic domain"/>
    <property type="match status" value="1"/>
</dbReference>
<evidence type="ECO:0000256" key="1">
    <source>
        <dbReference type="ARBA" id="ARBA00001974"/>
    </source>
</evidence>
<keyword evidence="4" id="KW-0560">Oxidoreductase</keyword>
<keyword evidence="2" id="KW-0285">Flavoprotein</keyword>
<dbReference type="InterPro" id="IPR003953">
    <property type="entry name" value="FAD-dep_OxRdtase_2_FAD-bd"/>
</dbReference>
<keyword evidence="7" id="KW-1185">Reference proteome</keyword>
<dbReference type="AlphaFoldDB" id="A0A1M7SWE3"/>
<keyword evidence="3" id="KW-0274">FAD</keyword>
<comment type="cofactor">
    <cofactor evidence="1">
        <name>FAD</name>
        <dbReference type="ChEBI" id="CHEBI:57692"/>
    </cofactor>
</comment>
<dbReference type="PANTHER" id="PTHR43400">
    <property type="entry name" value="FUMARATE REDUCTASE"/>
    <property type="match status" value="1"/>
</dbReference>
<proteinExistence type="predicted"/>
<dbReference type="InterPro" id="IPR027477">
    <property type="entry name" value="Succ_DH/fumarate_Rdtase_cat_sf"/>
</dbReference>
<name>A0A1M7SWE3_9SPHN</name>
<dbReference type="OrthoDB" id="3178130at2"/>
<gene>
    <name evidence="6" type="ORF">SAMN02745193_02497</name>
</gene>
<dbReference type="PANTHER" id="PTHR43400:SF10">
    <property type="entry name" value="3-OXOSTEROID 1-DEHYDROGENASE"/>
    <property type="match status" value="1"/>
</dbReference>
<accession>A0A1M7SWE3</accession>
<sequence>MQPMIETDVIILGTGAAGMAAALAAHETGAEVLLVERFDRVGGTSAISGGVIWVADNPQMREAGMADSRADALAYFRSLDHGDLVDETLEAFVDRGPEALAFLESIDALKVAVLPGYPDYYLDRPGAKPEGSRALDHDLFSLGELGEWAERIYAIEEPKPLMLRETPLGGATAMPPMEVLGERMATRQCGFGQAMVARLLKACLARGIEPMLGVSTRHLLRDGARITGVEAEQNGQPITLHARRGVVIATGGFEWDAEMRQTFLRGPVTAPASPPTAKGEGLKLAMQAGAKLGNMTSAWWAPTLVTPDQPWASGEQRAQIILIERTVPHSIMVNRSGRRFCNEAANYSALGGVFHQFDPANYDYRNLPAYLIFDAQYAARYPLGTRQPGQPIPDWVMRADTLEGLAAQIGIDGAALGETVARFNTHADAGHDPDFGRGTSAYDHFYGDRSREGTAVTLGAIGEAPFYAVEIASGLLGTNGGPRTDGQARILGHDGEIIPGLLGAGNAIACPTGGIYAGAGGTLGPALTFGYLAGRTAALANA</sequence>
<dbReference type="Pfam" id="PF00890">
    <property type="entry name" value="FAD_binding_2"/>
    <property type="match status" value="1"/>
</dbReference>
<dbReference type="EMBL" id="FRDF01000015">
    <property type="protein sequence ID" value="SHN62782.1"/>
    <property type="molecule type" value="Genomic_DNA"/>
</dbReference>
<dbReference type="Gene3D" id="3.50.50.60">
    <property type="entry name" value="FAD/NAD(P)-binding domain"/>
    <property type="match status" value="2"/>
</dbReference>
<dbReference type="SUPFAM" id="SSF51905">
    <property type="entry name" value="FAD/NAD(P)-binding domain"/>
    <property type="match status" value="1"/>
</dbReference>
<dbReference type="InterPro" id="IPR050315">
    <property type="entry name" value="FAD-oxidoreductase_2"/>
</dbReference>
<evidence type="ECO:0000313" key="7">
    <source>
        <dbReference type="Proteomes" id="UP000184391"/>
    </source>
</evidence>
<dbReference type="GO" id="GO:0008202">
    <property type="term" value="P:steroid metabolic process"/>
    <property type="evidence" value="ECO:0007669"/>
    <property type="project" value="UniProtKB-ARBA"/>
</dbReference>